<feature type="domain" description="PDZ" evidence="5">
    <location>
        <begin position="281"/>
        <end position="369"/>
    </location>
</feature>
<dbReference type="EMBL" id="CP026309">
    <property type="protein sequence ID" value="AUV83673.1"/>
    <property type="molecule type" value="Genomic_DNA"/>
</dbReference>
<protein>
    <submittedName>
        <fullName evidence="6">Peptidase S1</fullName>
    </submittedName>
</protein>
<keyword evidence="7" id="KW-1185">Reference proteome</keyword>
<feature type="compositionally biased region" description="Gly residues" evidence="4">
    <location>
        <begin position="391"/>
        <end position="402"/>
    </location>
</feature>
<accession>A0A2I8VP29</accession>
<keyword evidence="3" id="KW-0378">Hydrolase</keyword>
<dbReference type="GO" id="GO:0006508">
    <property type="term" value="P:proteolysis"/>
    <property type="evidence" value="ECO:0007669"/>
    <property type="project" value="UniProtKB-KW"/>
</dbReference>
<organism evidence="6 7">
    <name type="scientific">Salinigranum rubrum</name>
    <dbReference type="NCBI Taxonomy" id="755307"/>
    <lineage>
        <taxon>Archaea</taxon>
        <taxon>Methanobacteriati</taxon>
        <taxon>Methanobacteriota</taxon>
        <taxon>Stenosarchaea group</taxon>
        <taxon>Halobacteria</taxon>
        <taxon>Halobacteriales</taxon>
        <taxon>Haloferacaceae</taxon>
        <taxon>Salinigranum</taxon>
    </lineage>
</organism>
<evidence type="ECO:0000256" key="3">
    <source>
        <dbReference type="ARBA" id="ARBA00022801"/>
    </source>
</evidence>
<dbReference type="SMART" id="SM00228">
    <property type="entry name" value="PDZ"/>
    <property type="match status" value="1"/>
</dbReference>
<dbReference type="Gene3D" id="2.30.42.10">
    <property type="match status" value="1"/>
</dbReference>
<dbReference type="Gene3D" id="2.40.10.10">
    <property type="entry name" value="Trypsin-like serine proteases"/>
    <property type="match status" value="2"/>
</dbReference>
<feature type="region of interest" description="Disordered" evidence="4">
    <location>
        <begin position="26"/>
        <end position="52"/>
    </location>
</feature>
<dbReference type="Pfam" id="PF13365">
    <property type="entry name" value="Trypsin_2"/>
    <property type="match status" value="1"/>
</dbReference>
<sequence length="563" mass="58119">MYLSFMTAYGTLSHGYSIMSYAATERGDDRQRLTRPEPDTATAAVDGLSSEGTRPTLDRRAFLAGLGAVGLAGLAGCTGGGTEFASGVSGVTSVEDARASVVRIVAQGSFVDPQVGYQANSAGSGTGFIIDPSGIAVTNNHVVTGAATLEVFANGRSYNAKVLGVSECSDLAVIEITGGEFQALQWYDGPIQTNLEVWALGFPLGDPNYTVTRGIISKQASTVHTVWASVDGVLEHDARIRPGNSGGPLVDERGRVVGVNYAGDDKFDINLAISAPLARGIVEDLRQGRNVNTIGINGRAVRSDDGSISGVWVSSVESGSPASRAGIEPADIIVRMEGLTLGRDGSMKDYCDILRSRNADDVLSVQVLRFTTGEILSGEVNGAPLQSVLPAGGGGGGDGGSSNSGDSSGSAAGYANYRRVSDNSGSIVVDVPAEWSDVDGRAFEIGPGLVAAPDVDAYNSGYSTPGVSILASRDLSRDPDVVLDEFSFPACTASGRGNYSDGKFTGRVSRYESCDGRDTAIVVIAAVPPDGSYTVLVVVQLVAPRDAEALDAIVTSFDVTGSV</sequence>
<dbReference type="InterPro" id="IPR043504">
    <property type="entry name" value="Peptidase_S1_PA_chymotrypsin"/>
</dbReference>
<evidence type="ECO:0000259" key="5">
    <source>
        <dbReference type="PROSITE" id="PS50106"/>
    </source>
</evidence>
<dbReference type="InterPro" id="IPR051201">
    <property type="entry name" value="Chloro_Bact_Ser_Proteases"/>
</dbReference>
<dbReference type="Proteomes" id="UP000236584">
    <property type="component" value="Chromosome"/>
</dbReference>
<evidence type="ECO:0000313" key="6">
    <source>
        <dbReference type="EMBL" id="AUV83673.1"/>
    </source>
</evidence>
<dbReference type="AlphaFoldDB" id="A0A2I8VP29"/>
<feature type="region of interest" description="Disordered" evidence="4">
    <location>
        <begin position="387"/>
        <end position="411"/>
    </location>
</feature>
<dbReference type="GO" id="GO:0004252">
    <property type="term" value="F:serine-type endopeptidase activity"/>
    <property type="evidence" value="ECO:0007669"/>
    <property type="project" value="InterPro"/>
</dbReference>
<evidence type="ECO:0000256" key="4">
    <source>
        <dbReference type="SAM" id="MobiDB-lite"/>
    </source>
</evidence>
<keyword evidence="2" id="KW-0645">Protease</keyword>
<reference evidence="6 7" key="1">
    <citation type="submission" date="2018-01" db="EMBL/GenBank/DDBJ databases">
        <title>Complete genome sequence of Salinigranum rubrum GX10T, an extremely halophilic archaeon isolated from a marine solar saltern.</title>
        <authorList>
            <person name="Han S."/>
        </authorList>
    </citation>
    <scope>NUCLEOTIDE SEQUENCE [LARGE SCALE GENOMIC DNA]</scope>
    <source>
        <strain evidence="6 7">GX10</strain>
    </source>
</reference>
<evidence type="ECO:0000313" key="7">
    <source>
        <dbReference type="Proteomes" id="UP000236584"/>
    </source>
</evidence>
<feature type="compositionally biased region" description="Basic and acidic residues" evidence="4">
    <location>
        <begin position="26"/>
        <end position="38"/>
    </location>
</feature>
<dbReference type="InterPro" id="IPR036034">
    <property type="entry name" value="PDZ_sf"/>
</dbReference>
<dbReference type="InterPro" id="IPR001478">
    <property type="entry name" value="PDZ"/>
</dbReference>
<dbReference type="InterPro" id="IPR001940">
    <property type="entry name" value="Peptidase_S1C"/>
</dbReference>
<gene>
    <name evidence="6" type="ORF">C2R22_20160</name>
</gene>
<evidence type="ECO:0000256" key="2">
    <source>
        <dbReference type="ARBA" id="ARBA00022670"/>
    </source>
</evidence>
<evidence type="ECO:0000256" key="1">
    <source>
        <dbReference type="ARBA" id="ARBA00010541"/>
    </source>
</evidence>
<dbReference type="Pfam" id="PF17820">
    <property type="entry name" value="PDZ_6"/>
    <property type="match status" value="1"/>
</dbReference>
<comment type="similarity">
    <text evidence="1">Belongs to the peptidase S1C family.</text>
</comment>
<dbReference type="PANTHER" id="PTHR43343:SF3">
    <property type="entry name" value="PROTEASE DO-LIKE 8, CHLOROPLASTIC"/>
    <property type="match status" value="1"/>
</dbReference>
<dbReference type="PROSITE" id="PS50106">
    <property type="entry name" value="PDZ"/>
    <property type="match status" value="1"/>
</dbReference>
<dbReference type="KEGG" id="srub:C2R22_20160"/>
<dbReference type="InterPro" id="IPR041489">
    <property type="entry name" value="PDZ_6"/>
</dbReference>
<dbReference type="SUPFAM" id="SSF50156">
    <property type="entry name" value="PDZ domain-like"/>
    <property type="match status" value="1"/>
</dbReference>
<dbReference type="PRINTS" id="PR00834">
    <property type="entry name" value="PROTEASES2C"/>
</dbReference>
<dbReference type="InterPro" id="IPR009003">
    <property type="entry name" value="Peptidase_S1_PA"/>
</dbReference>
<dbReference type="SUPFAM" id="SSF50494">
    <property type="entry name" value="Trypsin-like serine proteases"/>
    <property type="match status" value="1"/>
</dbReference>
<name>A0A2I8VP29_9EURY</name>
<proteinExistence type="inferred from homology"/>
<dbReference type="PANTHER" id="PTHR43343">
    <property type="entry name" value="PEPTIDASE S12"/>
    <property type="match status" value="1"/>
</dbReference>